<dbReference type="Proteomes" id="UP001500751">
    <property type="component" value="Unassembled WGS sequence"/>
</dbReference>
<keyword evidence="2" id="KW-1185">Reference proteome</keyword>
<proteinExistence type="predicted"/>
<evidence type="ECO:0000313" key="1">
    <source>
        <dbReference type="EMBL" id="GAA2031386.1"/>
    </source>
</evidence>
<accession>A0ABN2U9E1</accession>
<evidence type="ECO:0008006" key="3">
    <source>
        <dbReference type="Google" id="ProtNLM"/>
    </source>
</evidence>
<gene>
    <name evidence="1" type="ORF">GCM10009839_34130</name>
</gene>
<reference evidence="1 2" key="1">
    <citation type="journal article" date="2019" name="Int. J. Syst. Evol. Microbiol.">
        <title>The Global Catalogue of Microorganisms (GCM) 10K type strain sequencing project: providing services to taxonomists for standard genome sequencing and annotation.</title>
        <authorList>
            <consortium name="The Broad Institute Genomics Platform"/>
            <consortium name="The Broad Institute Genome Sequencing Center for Infectious Disease"/>
            <person name="Wu L."/>
            <person name="Ma J."/>
        </authorList>
    </citation>
    <scope>NUCLEOTIDE SEQUENCE [LARGE SCALE GENOMIC DNA]</scope>
    <source>
        <strain evidence="1 2">JCM 16014</strain>
    </source>
</reference>
<dbReference type="RefSeq" id="WP_344666584.1">
    <property type="nucleotide sequence ID" value="NZ_BAAAQN010000017.1"/>
</dbReference>
<name>A0ABN2U9E1_9ACTN</name>
<organism evidence="1 2">
    <name type="scientific">Catenulispora yoronensis</name>
    <dbReference type="NCBI Taxonomy" id="450799"/>
    <lineage>
        <taxon>Bacteria</taxon>
        <taxon>Bacillati</taxon>
        <taxon>Actinomycetota</taxon>
        <taxon>Actinomycetes</taxon>
        <taxon>Catenulisporales</taxon>
        <taxon>Catenulisporaceae</taxon>
        <taxon>Catenulispora</taxon>
    </lineage>
</organism>
<evidence type="ECO:0000313" key="2">
    <source>
        <dbReference type="Proteomes" id="UP001500751"/>
    </source>
</evidence>
<dbReference type="EMBL" id="BAAAQN010000017">
    <property type="protein sequence ID" value="GAA2031386.1"/>
    <property type="molecule type" value="Genomic_DNA"/>
</dbReference>
<sequence>MNDHGLDAEHVRRLATILGKPEADVAPTLEKIAKAGELELLDYCTGLVVPTTISEVRANRINYLLKAEIELPELETMAAHLFQIPESAAQRLVQVAASRFAYEWNDSFKRAVKDVLEKAEWIADKANRYQLLVTSSLVRAWMQEQIKATDKPDMEDVKKGGLIRLQKETYEDLCGRVGAKKVPARAK</sequence>
<comment type="caution">
    <text evidence="1">The sequence shown here is derived from an EMBL/GenBank/DDBJ whole genome shotgun (WGS) entry which is preliminary data.</text>
</comment>
<protein>
    <recommendedName>
        <fullName evidence="3">DUF222 domain-containing protein</fullName>
    </recommendedName>
</protein>